<evidence type="ECO:0000256" key="19">
    <source>
        <dbReference type="PIRSR" id="PIRSR038895-2"/>
    </source>
</evidence>
<dbReference type="SUPFAM" id="SSF53623">
    <property type="entry name" value="MurD-like peptide ligases, catalytic domain"/>
    <property type="match status" value="1"/>
</dbReference>
<evidence type="ECO:0000256" key="9">
    <source>
        <dbReference type="ARBA" id="ARBA00022723"/>
    </source>
</evidence>
<evidence type="ECO:0000256" key="2">
    <source>
        <dbReference type="ARBA" id="ARBA00004305"/>
    </source>
</evidence>
<keyword evidence="12 18" id="KW-0067">ATP-binding</keyword>
<dbReference type="OrthoDB" id="5212574at2759"/>
<keyword evidence="9 19" id="KW-0479">Metal-binding</keyword>
<keyword evidence="11" id="KW-0999">Mitochondrion inner membrane</keyword>
<evidence type="ECO:0000256" key="8">
    <source>
        <dbReference type="ARBA" id="ARBA00022598"/>
    </source>
</evidence>
<comment type="pathway">
    <text evidence="4 17">Cofactor biosynthesis; tetrahydrofolylpolyglutamate biosynthesis.</text>
</comment>
<evidence type="ECO:0000256" key="6">
    <source>
        <dbReference type="ARBA" id="ARBA00022490"/>
    </source>
</evidence>
<dbReference type="Gene3D" id="3.90.190.20">
    <property type="entry name" value="Mur ligase, C-terminal domain"/>
    <property type="match status" value="1"/>
</dbReference>
<comment type="caution">
    <text evidence="20">The sequence shown here is derived from an EMBL/GenBank/DDBJ whole genome shotgun (WGS) entry which is preliminary data.</text>
</comment>
<comment type="catalytic activity">
    <reaction evidence="16 17">
        <text>(6S)-5,6,7,8-tetrahydrofolyl-(gamma-L-Glu)(n) + L-glutamate + ATP = (6S)-5,6,7,8-tetrahydrofolyl-(gamma-L-Glu)(n+1) + ADP + phosphate + H(+)</text>
        <dbReference type="Rhea" id="RHEA:10580"/>
        <dbReference type="Rhea" id="RHEA-COMP:14738"/>
        <dbReference type="Rhea" id="RHEA-COMP:14740"/>
        <dbReference type="ChEBI" id="CHEBI:15378"/>
        <dbReference type="ChEBI" id="CHEBI:29985"/>
        <dbReference type="ChEBI" id="CHEBI:30616"/>
        <dbReference type="ChEBI" id="CHEBI:43474"/>
        <dbReference type="ChEBI" id="CHEBI:141005"/>
        <dbReference type="ChEBI" id="CHEBI:456216"/>
        <dbReference type="EC" id="6.3.2.17"/>
    </reaction>
</comment>
<evidence type="ECO:0000256" key="13">
    <source>
        <dbReference type="ARBA" id="ARBA00022842"/>
    </source>
</evidence>
<accession>A0A1Y2FZU3</accession>
<dbReference type="AlphaFoldDB" id="A0A1Y2FZU3"/>
<keyword evidence="21" id="KW-1185">Reference proteome</keyword>
<dbReference type="GO" id="GO:0005829">
    <property type="term" value="C:cytosol"/>
    <property type="evidence" value="ECO:0007669"/>
    <property type="project" value="TreeGrafter"/>
</dbReference>
<dbReference type="FunFam" id="3.40.1190.10:FF:000009">
    <property type="entry name" value="Folylpolyglutamate synthase"/>
    <property type="match status" value="1"/>
</dbReference>
<evidence type="ECO:0000256" key="1">
    <source>
        <dbReference type="ARBA" id="ARBA00004273"/>
    </source>
</evidence>
<comment type="cofactor">
    <cofactor evidence="17">
        <name>a monovalent cation</name>
        <dbReference type="ChEBI" id="CHEBI:60242"/>
    </cofactor>
    <text evidence="17">A monovalent cation.</text>
</comment>
<keyword evidence="6" id="KW-0963">Cytoplasm</keyword>
<feature type="binding site" evidence="18">
    <location>
        <position position="378"/>
    </location>
    <ligand>
        <name>ATP</name>
        <dbReference type="ChEBI" id="CHEBI:30616"/>
    </ligand>
</feature>
<dbReference type="PANTHER" id="PTHR11136:SF5">
    <property type="entry name" value="FOLYLPOLYGLUTAMATE SYNTHASE, MITOCHONDRIAL"/>
    <property type="match status" value="1"/>
</dbReference>
<dbReference type="InterPro" id="IPR036565">
    <property type="entry name" value="Mur-like_cat_sf"/>
</dbReference>
<dbReference type="EC" id="6.3.2.17" evidence="17"/>
<evidence type="ECO:0000256" key="17">
    <source>
        <dbReference type="PIRNR" id="PIRNR038895"/>
    </source>
</evidence>
<evidence type="ECO:0000256" key="15">
    <source>
        <dbReference type="ARBA" id="ARBA00023136"/>
    </source>
</evidence>
<dbReference type="InterPro" id="IPR036615">
    <property type="entry name" value="Mur_ligase_C_dom_sf"/>
</dbReference>
<keyword evidence="7 17" id="KW-0554">One-carbon metabolism</keyword>
<keyword evidence="13 19" id="KW-0460">Magnesium</keyword>
<dbReference type="SUPFAM" id="SSF53244">
    <property type="entry name" value="MurD-like peptide ligases, peptide-binding domain"/>
    <property type="match status" value="1"/>
</dbReference>
<evidence type="ECO:0000313" key="20">
    <source>
        <dbReference type="EMBL" id="ORY89056.1"/>
    </source>
</evidence>
<dbReference type="InParanoid" id="A0A1Y2FZU3"/>
<reference evidence="20 21" key="1">
    <citation type="submission" date="2016-07" db="EMBL/GenBank/DDBJ databases">
        <title>Pervasive Adenine N6-methylation of Active Genes in Fungi.</title>
        <authorList>
            <consortium name="DOE Joint Genome Institute"/>
            <person name="Mondo S.J."/>
            <person name="Dannebaum R.O."/>
            <person name="Kuo R.C."/>
            <person name="Labutti K."/>
            <person name="Haridas S."/>
            <person name="Kuo A."/>
            <person name="Salamov A."/>
            <person name="Ahrendt S.R."/>
            <person name="Lipzen A."/>
            <person name="Sullivan W."/>
            <person name="Andreopoulos W.B."/>
            <person name="Clum A."/>
            <person name="Lindquist E."/>
            <person name="Daum C."/>
            <person name="Ramamoorthy G.K."/>
            <person name="Gryganskyi A."/>
            <person name="Culley D."/>
            <person name="Magnuson J.K."/>
            <person name="James T.Y."/>
            <person name="O'Malley M.A."/>
            <person name="Stajich J.E."/>
            <person name="Spatafora J.W."/>
            <person name="Visel A."/>
            <person name="Grigoriev I.V."/>
        </authorList>
    </citation>
    <scope>NUCLEOTIDE SEQUENCE [LARGE SCALE GENOMIC DNA]</scope>
    <source>
        <strain evidence="20 21">62-1032</strain>
    </source>
</reference>
<keyword evidence="8 17" id="KW-0436">Ligase</keyword>
<dbReference type="STRING" id="106004.A0A1Y2FZU3"/>
<evidence type="ECO:0000256" key="12">
    <source>
        <dbReference type="ARBA" id="ARBA00022840"/>
    </source>
</evidence>
<evidence type="ECO:0000256" key="11">
    <source>
        <dbReference type="ARBA" id="ARBA00022792"/>
    </source>
</evidence>
<dbReference type="GO" id="GO:0005743">
    <property type="term" value="C:mitochondrial inner membrane"/>
    <property type="evidence" value="ECO:0007669"/>
    <property type="project" value="UniProtKB-SubCell"/>
</dbReference>
<dbReference type="Proteomes" id="UP000193467">
    <property type="component" value="Unassembled WGS sequence"/>
</dbReference>
<dbReference type="GO" id="GO:0004326">
    <property type="term" value="F:tetrahydrofolylpolyglutamate synthase activity"/>
    <property type="evidence" value="ECO:0007669"/>
    <property type="project" value="UniProtKB-EC"/>
</dbReference>
<evidence type="ECO:0000256" key="7">
    <source>
        <dbReference type="ARBA" id="ARBA00022563"/>
    </source>
</evidence>
<feature type="binding site" evidence="19">
    <location>
        <position position="199"/>
    </location>
    <ligand>
        <name>Mg(2+)</name>
        <dbReference type="ChEBI" id="CHEBI:18420"/>
        <label>1</label>
    </ligand>
</feature>
<dbReference type="UniPathway" id="UPA00850"/>
<evidence type="ECO:0000256" key="3">
    <source>
        <dbReference type="ARBA" id="ARBA00004496"/>
    </source>
</evidence>
<name>A0A1Y2FZU3_9BASI</name>
<comment type="similarity">
    <text evidence="5 17">Belongs to the folylpolyglutamate synthase family.</text>
</comment>
<keyword evidence="10 18" id="KW-0547">Nucleotide-binding</keyword>
<dbReference type="InterPro" id="IPR018109">
    <property type="entry name" value="Folylpolyglutamate_synth_CS"/>
</dbReference>
<dbReference type="InterPro" id="IPR023600">
    <property type="entry name" value="Folylpolyglutamate_synth_euk"/>
</dbReference>
<dbReference type="NCBIfam" id="TIGR01499">
    <property type="entry name" value="folC"/>
    <property type="match status" value="1"/>
</dbReference>
<evidence type="ECO:0000256" key="4">
    <source>
        <dbReference type="ARBA" id="ARBA00005150"/>
    </source>
</evidence>
<keyword evidence="15" id="KW-0472">Membrane</keyword>
<evidence type="ECO:0000313" key="21">
    <source>
        <dbReference type="Proteomes" id="UP000193467"/>
    </source>
</evidence>
<dbReference type="PANTHER" id="PTHR11136">
    <property type="entry name" value="FOLYLPOLYGLUTAMATE SYNTHASE-RELATED"/>
    <property type="match status" value="1"/>
</dbReference>
<evidence type="ECO:0000256" key="16">
    <source>
        <dbReference type="ARBA" id="ARBA00047493"/>
    </source>
</evidence>
<evidence type="ECO:0000256" key="5">
    <source>
        <dbReference type="ARBA" id="ARBA00008276"/>
    </source>
</evidence>
<keyword evidence="14" id="KW-0496">Mitochondrion</keyword>
<feature type="binding site" evidence="19">
    <location>
        <position position="126"/>
    </location>
    <ligand>
        <name>Mg(2+)</name>
        <dbReference type="ChEBI" id="CHEBI:18420"/>
        <label>1</label>
    </ligand>
</feature>
<proteinExistence type="inferred from homology"/>
<dbReference type="EMBL" id="MCGR01000007">
    <property type="protein sequence ID" value="ORY89056.1"/>
    <property type="molecule type" value="Genomic_DNA"/>
</dbReference>
<dbReference type="GO" id="GO:0005759">
    <property type="term" value="C:mitochondrial matrix"/>
    <property type="evidence" value="ECO:0007669"/>
    <property type="project" value="UniProtKB-SubCell"/>
</dbReference>
<protein>
    <recommendedName>
        <fullName evidence="17">Folylpolyglutamate synthase</fullName>
        <ecNumber evidence="17">6.3.2.17</ecNumber>
    </recommendedName>
    <alternativeName>
        <fullName evidence="17">Folylpoly-gamma-glutamate synthetase</fullName>
    </alternativeName>
    <alternativeName>
        <fullName evidence="17">Tetrahydrofolylpolyglutamate synthase</fullName>
    </alternativeName>
</protein>
<sequence>MRFPLTAFLRPTFNRLQTPFRFYRMASTMAPSTAGRTYADAINLLNSLQSNAAVIEAIRKGGGKSGDQLMQEMVEYLTRIGYQPADLNPLNVLHITGTKGKGSTSAFTESILRTLAPQAKTGLYTSPHMVAVRERIRINGKPIEEDVFARYFFEVWDRLERKPERKDPDTPEKPAYFRYLTILAFHVFLQEKVDATILEVGVGGTYDSTNIVPAPITTGVTSLGIDHIFVLGKTLPEIAAQKGGIYKPNVPALAIDQPAEGLDVLRSRAAELKAQSFTVVPEHPELANIKLGLAGLHQRTNASLSISLVQSFLSSPRLPSAYSSHALPHSTSDPLPSSLIAPTPLPAAIRKGLEETTWPGRCQVEKDAKVEGVTWYLDGAHTVESLKCCGEWFGEEALSKKTEASTTRTLIFNCTSGRSGASLLGTLLAALSATSGSKHPFQHVIFCTNTTYKEGSKGDLANNSISTSDLEHLTTQHELSDAWADLSATSLPTAKAEVHILASIEEAVDLVRGNGQGEAEVLVTGSLHLVGGVMEVAGLSIG</sequence>
<dbReference type="PROSITE" id="PS01012">
    <property type="entry name" value="FOLYLPOLYGLU_SYNT_2"/>
    <property type="match status" value="1"/>
</dbReference>
<comment type="function">
    <text evidence="17">Catalyzes conversion of folates to polyglutamate derivatives allowing concentration of folate compounds in the cell and the intracellular retention of these cofactors, which are important substrates for most of the folate-dependent enzymes that are involved in one-carbon transfer reactions involved in purine, pyrimidine and amino acid synthesis.</text>
</comment>
<feature type="binding site" evidence="19">
    <location>
        <position position="227"/>
    </location>
    <ligand>
        <name>Mg(2+)</name>
        <dbReference type="ChEBI" id="CHEBI:18420"/>
        <label>1</label>
    </ligand>
</feature>
<dbReference type="GO" id="GO:0006730">
    <property type="term" value="P:one-carbon metabolic process"/>
    <property type="evidence" value="ECO:0007669"/>
    <property type="project" value="UniProtKB-KW"/>
</dbReference>
<gene>
    <name evidence="20" type="ORF">BCR35DRAFT_300843</name>
</gene>
<dbReference type="GO" id="GO:0005524">
    <property type="term" value="F:ATP binding"/>
    <property type="evidence" value="ECO:0007669"/>
    <property type="project" value="UniProtKB-KW"/>
</dbReference>
<feature type="binding site" evidence="18">
    <location>
        <position position="361"/>
    </location>
    <ligand>
        <name>ATP</name>
        <dbReference type="ChEBI" id="CHEBI:30616"/>
    </ligand>
</feature>
<dbReference type="FunCoup" id="A0A1Y2FZU3">
    <property type="interactions" value="418"/>
</dbReference>
<dbReference type="InterPro" id="IPR001645">
    <property type="entry name" value="Folylpolyglutamate_synth"/>
</dbReference>
<comment type="subcellular location">
    <subcellularLocation>
        <location evidence="3">Cytoplasm</location>
    </subcellularLocation>
    <subcellularLocation>
        <location evidence="1">Mitochondrion inner membrane</location>
    </subcellularLocation>
    <subcellularLocation>
        <location evidence="2">Mitochondrion matrix</location>
    </subcellularLocation>
</comment>
<evidence type="ECO:0000256" key="14">
    <source>
        <dbReference type="ARBA" id="ARBA00023128"/>
    </source>
</evidence>
<dbReference type="GO" id="GO:0046872">
    <property type="term" value="F:metal ion binding"/>
    <property type="evidence" value="ECO:0007669"/>
    <property type="project" value="UniProtKB-KW"/>
</dbReference>
<dbReference type="PIRSF" id="PIRSF038895">
    <property type="entry name" value="FPGS"/>
    <property type="match status" value="1"/>
</dbReference>
<dbReference type="Gene3D" id="3.40.1190.10">
    <property type="entry name" value="Mur-like, catalytic domain"/>
    <property type="match status" value="1"/>
</dbReference>
<evidence type="ECO:0000256" key="10">
    <source>
        <dbReference type="ARBA" id="ARBA00022741"/>
    </source>
</evidence>
<evidence type="ECO:0000256" key="18">
    <source>
        <dbReference type="PIRSR" id="PIRSR038895-1"/>
    </source>
</evidence>
<organism evidence="20 21">
    <name type="scientific">Leucosporidium creatinivorum</name>
    <dbReference type="NCBI Taxonomy" id="106004"/>
    <lineage>
        <taxon>Eukaryota</taxon>
        <taxon>Fungi</taxon>
        <taxon>Dikarya</taxon>
        <taxon>Basidiomycota</taxon>
        <taxon>Pucciniomycotina</taxon>
        <taxon>Microbotryomycetes</taxon>
        <taxon>Leucosporidiales</taxon>
        <taxon>Leucosporidium</taxon>
    </lineage>
</organism>